<protein>
    <recommendedName>
        <fullName evidence="10">Large-conductance mechanosensitive channel</fullName>
    </recommendedName>
</protein>
<evidence type="ECO:0000256" key="9">
    <source>
        <dbReference type="ARBA" id="ARBA00023303"/>
    </source>
</evidence>
<comment type="function">
    <text evidence="10">Channel that opens in response to stretch forces in the membrane lipid bilayer. May participate in the regulation of osmotic pressure changes within the cell.</text>
</comment>
<dbReference type="KEGG" id="tsph:KIH39_23810"/>
<dbReference type="InterPro" id="IPR037673">
    <property type="entry name" value="MSC/AndL"/>
</dbReference>
<reference evidence="11" key="1">
    <citation type="submission" date="2021-05" db="EMBL/GenBank/DDBJ databases">
        <title>Complete genome sequence of the cellulolytic planctomycete Telmatocola sphagniphila SP2T and characterization of the first cellulase from planctomycetes.</title>
        <authorList>
            <person name="Rakitin A.L."/>
            <person name="Beletsky A.V."/>
            <person name="Naumoff D.G."/>
            <person name="Kulichevskaya I.S."/>
            <person name="Mardanov A.V."/>
            <person name="Ravin N.V."/>
            <person name="Dedysh S.N."/>
        </authorList>
    </citation>
    <scope>NUCLEOTIDE SEQUENCE</scope>
    <source>
        <strain evidence="11">SP2T</strain>
    </source>
</reference>
<evidence type="ECO:0000256" key="8">
    <source>
        <dbReference type="ARBA" id="ARBA00023136"/>
    </source>
</evidence>
<keyword evidence="7 10" id="KW-0406">Ion transport</keyword>
<keyword evidence="3 10" id="KW-0813">Transport</keyword>
<evidence type="ECO:0000256" key="7">
    <source>
        <dbReference type="ARBA" id="ARBA00023065"/>
    </source>
</evidence>
<keyword evidence="9 10" id="KW-0407">Ion channel</keyword>
<evidence type="ECO:0000313" key="11">
    <source>
        <dbReference type="EMBL" id="QVL35000.1"/>
    </source>
</evidence>
<dbReference type="Proteomes" id="UP000676194">
    <property type="component" value="Chromosome"/>
</dbReference>
<evidence type="ECO:0000256" key="5">
    <source>
        <dbReference type="ARBA" id="ARBA00022692"/>
    </source>
</evidence>
<keyword evidence="5 10" id="KW-0812">Transmembrane</keyword>
<evidence type="ECO:0000256" key="10">
    <source>
        <dbReference type="HAMAP-Rule" id="MF_00115"/>
    </source>
</evidence>
<evidence type="ECO:0000256" key="2">
    <source>
        <dbReference type="ARBA" id="ARBA00007254"/>
    </source>
</evidence>
<keyword evidence="8 10" id="KW-0472">Membrane</keyword>
<dbReference type="PANTHER" id="PTHR30266:SF2">
    <property type="entry name" value="LARGE-CONDUCTANCE MECHANOSENSITIVE CHANNEL"/>
    <property type="match status" value="1"/>
</dbReference>
<proteinExistence type="inferred from homology"/>
<comment type="subunit">
    <text evidence="10">Homopentamer.</text>
</comment>
<sequence length="126" mass="13587">MAKEFKDFINRGNVVDLAVGIVMGAAFGAIVKSFVDDIIMPPIGSIISGVDFSSLKIQLGGPDGKASIKYGAFLQAIINFLIIAFCVFQVVKVMNKLKGPPPAPKKPEPTPTELLLTEIRDELKKK</sequence>
<evidence type="ECO:0000256" key="6">
    <source>
        <dbReference type="ARBA" id="ARBA00022989"/>
    </source>
</evidence>
<dbReference type="NCBIfam" id="NF001843">
    <property type="entry name" value="PRK00567.1-4"/>
    <property type="match status" value="1"/>
</dbReference>
<dbReference type="HAMAP" id="MF_00115">
    <property type="entry name" value="MscL"/>
    <property type="match status" value="1"/>
</dbReference>
<dbReference type="NCBIfam" id="TIGR00220">
    <property type="entry name" value="mscL"/>
    <property type="match status" value="1"/>
</dbReference>
<dbReference type="SUPFAM" id="SSF81330">
    <property type="entry name" value="Gated mechanosensitive channel"/>
    <property type="match status" value="1"/>
</dbReference>
<evidence type="ECO:0000256" key="4">
    <source>
        <dbReference type="ARBA" id="ARBA00022475"/>
    </source>
</evidence>
<dbReference type="PROSITE" id="PS01327">
    <property type="entry name" value="MSCL"/>
    <property type="match status" value="1"/>
</dbReference>
<dbReference type="PRINTS" id="PR01264">
    <property type="entry name" value="MECHCHANNEL"/>
</dbReference>
<comment type="similarity">
    <text evidence="2 10">Belongs to the MscL family.</text>
</comment>
<feature type="transmembrane region" description="Helical" evidence="10">
    <location>
        <begin position="12"/>
        <end position="31"/>
    </location>
</feature>
<dbReference type="InterPro" id="IPR036019">
    <property type="entry name" value="MscL_channel"/>
</dbReference>
<dbReference type="EMBL" id="CP074694">
    <property type="protein sequence ID" value="QVL35000.1"/>
    <property type="molecule type" value="Genomic_DNA"/>
</dbReference>
<comment type="subcellular location">
    <subcellularLocation>
        <location evidence="1 10">Cell membrane</location>
        <topology evidence="1 10">Multi-pass membrane protein</topology>
    </subcellularLocation>
</comment>
<dbReference type="GO" id="GO:0005886">
    <property type="term" value="C:plasma membrane"/>
    <property type="evidence" value="ECO:0007669"/>
    <property type="project" value="UniProtKB-SubCell"/>
</dbReference>
<dbReference type="InterPro" id="IPR019823">
    <property type="entry name" value="Mechanosensitive_channel_CS"/>
</dbReference>
<keyword evidence="12" id="KW-1185">Reference proteome</keyword>
<dbReference type="Pfam" id="PF01741">
    <property type="entry name" value="MscL"/>
    <property type="match status" value="1"/>
</dbReference>
<gene>
    <name evidence="10 11" type="primary">mscL</name>
    <name evidence="11" type="ORF">KIH39_23810</name>
</gene>
<keyword evidence="6 10" id="KW-1133">Transmembrane helix</keyword>
<dbReference type="GO" id="GO:0008381">
    <property type="term" value="F:mechanosensitive monoatomic ion channel activity"/>
    <property type="evidence" value="ECO:0007669"/>
    <property type="project" value="UniProtKB-UniRule"/>
</dbReference>
<organism evidence="11 12">
    <name type="scientific">Telmatocola sphagniphila</name>
    <dbReference type="NCBI Taxonomy" id="1123043"/>
    <lineage>
        <taxon>Bacteria</taxon>
        <taxon>Pseudomonadati</taxon>
        <taxon>Planctomycetota</taxon>
        <taxon>Planctomycetia</taxon>
        <taxon>Gemmatales</taxon>
        <taxon>Gemmataceae</taxon>
    </lineage>
</organism>
<dbReference type="AlphaFoldDB" id="A0A8E6BDM7"/>
<dbReference type="PANTHER" id="PTHR30266">
    <property type="entry name" value="MECHANOSENSITIVE CHANNEL MSCL"/>
    <property type="match status" value="1"/>
</dbReference>
<evidence type="ECO:0000256" key="1">
    <source>
        <dbReference type="ARBA" id="ARBA00004651"/>
    </source>
</evidence>
<evidence type="ECO:0000313" key="12">
    <source>
        <dbReference type="Proteomes" id="UP000676194"/>
    </source>
</evidence>
<name>A0A8E6BDM7_9BACT</name>
<dbReference type="InterPro" id="IPR001185">
    <property type="entry name" value="MS_channel"/>
</dbReference>
<accession>A0A8E6BDM7</accession>
<keyword evidence="4 10" id="KW-1003">Cell membrane</keyword>
<dbReference type="Gene3D" id="1.10.1200.120">
    <property type="entry name" value="Large-conductance mechanosensitive channel, MscL, domain 1"/>
    <property type="match status" value="1"/>
</dbReference>
<evidence type="ECO:0000256" key="3">
    <source>
        <dbReference type="ARBA" id="ARBA00022448"/>
    </source>
</evidence>
<feature type="transmembrane region" description="Helical" evidence="10">
    <location>
        <begin position="72"/>
        <end position="91"/>
    </location>
</feature>